<feature type="chain" id="PRO_5007510373" evidence="1">
    <location>
        <begin position="20"/>
        <end position="74"/>
    </location>
</feature>
<keyword evidence="2" id="KW-0406">Ion transport</keyword>
<dbReference type="GO" id="GO:0034220">
    <property type="term" value="P:monoatomic ion transmembrane transport"/>
    <property type="evidence" value="ECO:0007669"/>
    <property type="project" value="UniProtKB-KW"/>
</dbReference>
<dbReference type="EMBL" id="KU253403">
    <property type="protein sequence ID" value="AMX81446.1"/>
    <property type="molecule type" value="mRNA"/>
</dbReference>
<keyword evidence="1" id="KW-0732">Signal</keyword>
<protein>
    <submittedName>
        <fullName evidence="2">Potassium channel toxin meuK3-1-b</fullName>
    </submittedName>
</protein>
<keyword evidence="2" id="KW-0407">Ion channel</keyword>
<reference evidence="2" key="1">
    <citation type="submission" date="2015-12" db="EMBL/GenBank/DDBJ databases">
        <title>Iranian mesobuthus eupeus potassium channel toxin.</title>
        <authorList>
            <person name="Baradaran M."/>
            <person name="Jalali A."/>
            <person name="Naderi Soorki M."/>
            <person name="Galehdari H."/>
        </authorList>
    </citation>
    <scope>NUCLEOTIDE SEQUENCE</scope>
    <source>
        <tissue evidence="2">Venom gland</tissue>
    </source>
</reference>
<feature type="signal peptide" evidence="1">
    <location>
        <begin position="1"/>
        <end position="19"/>
    </location>
</feature>
<organism evidence="2">
    <name type="scientific">Mesobuthus eupeus</name>
    <name type="common">Lesser Asian scorpion</name>
    <name type="synonym">Buthus eupeus</name>
    <dbReference type="NCBI Taxonomy" id="34648"/>
    <lineage>
        <taxon>Eukaryota</taxon>
        <taxon>Metazoa</taxon>
        <taxon>Ecdysozoa</taxon>
        <taxon>Arthropoda</taxon>
        <taxon>Chelicerata</taxon>
        <taxon>Arachnida</taxon>
        <taxon>Scorpiones</taxon>
        <taxon>Buthida</taxon>
        <taxon>Buthoidea</taxon>
        <taxon>Buthidae</taxon>
        <taxon>Mesobuthus</taxon>
    </lineage>
</organism>
<keyword evidence="2" id="KW-0813">Transport</keyword>
<name>A0A143MH63_MESEU</name>
<evidence type="ECO:0000256" key="1">
    <source>
        <dbReference type="SAM" id="SignalP"/>
    </source>
</evidence>
<accession>A0A143MH63</accession>
<dbReference type="AlphaFoldDB" id="A0A143MH63"/>
<evidence type="ECO:0000313" key="2">
    <source>
        <dbReference type="EMBL" id="AMX81446.1"/>
    </source>
</evidence>
<proteinExistence type="evidence at transcript level"/>
<sequence>MNRLCKITVMIVAFSAIMAIISETNVAALSCHVFFDCYFGCLFKGHVGGICKKEEGCVCSIKFETMIEKIKQKL</sequence>